<name>A0A134B2Y9_9PORP</name>
<dbReference type="Proteomes" id="UP000070224">
    <property type="component" value="Unassembled WGS sequence"/>
</dbReference>
<dbReference type="AlphaFoldDB" id="A0A134B2Y9"/>
<accession>A0A134B2Y9</accession>
<protein>
    <recommendedName>
        <fullName evidence="3">N-acetyltransferase domain-containing protein</fullName>
    </recommendedName>
</protein>
<evidence type="ECO:0000313" key="2">
    <source>
        <dbReference type="Proteomes" id="UP000070224"/>
    </source>
</evidence>
<comment type="caution">
    <text evidence="1">The sequence shown here is derived from an EMBL/GenBank/DDBJ whole genome shotgun (WGS) entry which is preliminary data.</text>
</comment>
<proteinExistence type="predicted"/>
<dbReference type="OrthoDB" id="9796381at2"/>
<evidence type="ECO:0008006" key="3">
    <source>
        <dbReference type="Google" id="ProtNLM"/>
    </source>
</evidence>
<dbReference type="Gene3D" id="3.40.630.30">
    <property type="match status" value="1"/>
</dbReference>
<dbReference type="STRING" id="322095.HMPREF3185_01789"/>
<organism evidence="1 2">
    <name type="scientific">Porphyromonas somerae</name>
    <dbReference type="NCBI Taxonomy" id="322095"/>
    <lineage>
        <taxon>Bacteria</taxon>
        <taxon>Pseudomonadati</taxon>
        <taxon>Bacteroidota</taxon>
        <taxon>Bacteroidia</taxon>
        <taxon>Bacteroidales</taxon>
        <taxon>Porphyromonadaceae</taxon>
        <taxon>Porphyromonas</taxon>
    </lineage>
</organism>
<reference evidence="2" key="1">
    <citation type="submission" date="2016-01" db="EMBL/GenBank/DDBJ databases">
        <authorList>
            <person name="Mitreva M."/>
            <person name="Pepin K.H."/>
            <person name="Mihindukulasuriya K.A."/>
            <person name="Fulton R."/>
            <person name="Fronick C."/>
            <person name="O'Laughlin M."/>
            <person name="Miner T."/>
            <person name="Herter B."/>
            <person name="Rosa B.A."/>
            <person name="Cordes M."/>
            <person name="Tomlinson C."/>
            <person name="Wollam A."/>
            <person name="Palsikar V.B."/>
            <person name="Mardis E.R."/>
            <person name="Wilson R.K."/>
        </authorList>
    </citation>
    <scope>NUCLEOTIDE SEQUENCE [LARGE SCALE GENOMIC DNA]</scope>
    <source>
        <strain evidence="2">KA00683</strain>
    </source>
</reference>
<keyword evidence="2" id="KW-1185">Reference proteome</keyword>
<dbReference type="SUPFAM" id="SSF55729">
    <property type="entry name" value="Acyl-CoA N-acyltransferases (Nat)"/>
    <property type="match status" value="1"/>
</dbReference>
<dbReference type="InterPro" id="IPR016181">
    <property type="entry name" value="Acyl_CoA_acyltransferase"/>
</dbReference>
<dbReference type="PATRIC" id="fig|322095.3.peg.1764"/>
<dbReference type="RefSeq" id="WP_060935878.1">
    <property type="nucleotide sequence ID" value="NZ_KQ960462.1"/>
</dbReference>
<evidence type="ECO:0000313" key="1">
    <source>
        <dbReference type="EMBL" id="KXB74304.1"/>
    </source>
</evidence>
<gene>
    <name evidence="1" type="ORF">HMPREF3185_01789</name>
</gene>
<dbReference type="EMBL" id="LSDK01000125">
    <property type="protein sequence ID" value="KXB74304.1"/>
    <property type="molecule type" value="Genomic_DNA"/>
</dbReference>
<sequence length="164" mass="18215">MVIRQSTPEDLPEILRLIAAARAFMVERGNPSQWPEGYPSAEQLSSDIARGHSYVCVAPEYAGLVGTFYFAVEEEPSYQHIEGRWLNDNPYGVIHRLASDGRVRGLFRECLAFASKHCSEIRVDTHKDNAPMRQLLVAGGFVPCGTIYVADGSPRIAYQKSLEG</sequence>